<sequence length="270" mass="29560">MTQLFKELTRRRLVRWLPISAMACIAMPLALNLVSARLAAINGESSFESPTTAASNKARLDVLMGAMKSFLPQYDGVELLKETAKRAADLAQADTQSQPANSGPVITDWAHHLLKNPSLYLKMILAVDLSISKGRIAEEYDFPVWLVSHMTVGQRATPTGQPVPHSTPRSTGQSAGTRRESNFINTHLPTSSKEKDDHERRVTPPLDPIGTSWDNVCSPPERVISEPSGVGEQNSLGFPSLDDVMETYFGGVADADTSYIETIQDLIDWA</sequence>
<keyword evidence="2" id="KW-1133">Transmembrane helix</keyword>
<dbReference type="EMBL" id="BQXU01000014">
    <property type="protein sequence ID" value="GKT45908.1"/>
    <property type="molecule type" value="Genomic_DNA"/>
</dbReference>
<protein>
    <submittedName>
        <fullName evidence="3">Uncharacterized protein</fullName>
    </submittedName>
</protein>
<dbReference type="Proteomes" id="UP001055115">
    <property type="component" value="Unassembled WGS sequence"/>
</dbReference>
<organism evidence="3 4">
    <name type="scientific">Colletotrichum spaethianum</name>
    <dbReference type="NCBI Taxonomy" id="700344"/>
    <lineage>
        <taxon>Eukaryota</taxon>
        <taxon>Fungi</taxon>
        <taxon>Dikarya</taxon>
        <taxon>Ascomycota</taxon>
        <taxon>Pezizomycotina</taxon>
        <taxon>Sordariomycetes</taxon>
        <taxon>Hypocreomycetidae</taxon>
        <taxon>Glomerellales</taxon>
        <taxon>Glomerellaceae</taxon>
        <taxon>Colletotrichum</taxon>
        <taxon>Colletotrichum spaethianum species complex</taxon>
    </lineage>
</organism>
<evidence type="ECO:0000313" key="4">
    <source>
        <dbReference type="Proteomes" id="UP001055115"/>
    </source>
</evidence>
<keyword evidence="2" id="KW-0472">Membrane</keyword>
<proteinExistence type="predicted"/>
<feature type="region of interest" description="Disordered" evidence="1">
    <location>
        <begin position="155"/>
        <end position="216"/>
    </location>
</feature>
<comment type="caution">
    <text evidence="3">The sequence shown here is derived from an EMBL/GenBank/DDBJ whole genome shotgun (WGS) entry which is preliminary data.</text>
</comment>
<accession>A0AA37P260</accession>
<keyword evidence="2" id="KW-0812">Transmembrane</keyword>
<feature type="compositionally biased region" description="Polar residues" evidence="1">
    <location>
        <begin position="167"/>
        <end position="191"/>
    </location>
</feature>
<dbReference type="RefSeq" id="XP_049128258.1">
    <property type="nucleotide sequence ID" value="XM_049272301.1"/>
</dbReference>
<keyword evidence="4" id="KW-1185">Reference proteome</keyword>
<evidence type="ECO:0000256" key="2">
    <source>
        <dbReference type="SAM" id="Phobius"/>
    </source>
</evidence>
<name>A0AA37P260_9PEZI</name>
<dbReference type="AlphaFoldDB" id="A0AA37P260"/>
<dbReference type="GeneID" id="73326891"/>
<evidence type="ECO:0000313" key="3">
    <source>
        <dbReference type="EMBL" id="GKT45908.1"/>
    </source>
</evidence>
<feature type="compositionally biased region" description="Basic and acidic residues" evidence="1">
    <location>
        <begin position="192"/>
        <end position="202"/>
    </location>
</feature>
<reference evidence="3 4" key="1">
    <citation type="submission" date="2022-03" db="EMBL/GenBank/DDBJ databases">
        <title>Genome data of Colletotrichum spp.</title>
        <authorList>
            <person name="Utami Y.D."/>
            <person name="Hiruma K."/>
        </authorList>
    </citation>
    <scope>NUCLEOTIDE SEQUENCE [LARGE SCALE GENOMIC DNA]</scope>
    <source>
        <strain evidence="3 4">MAFF 239500</strain>
    </source>
</reference>
<feature type="transmembrane region" description="Helical" evidence="2">
    <location>
        <begin position="12"/>
        <end position="31"/>
    </location>
</feature>
<evidence type="ECO:0000256" key="1">
    <source>
        <dbReference type="SAM" id="MobiDB-lite"/>
    </source>
</evidence>
<gene>
    <name evidence="3" type="ORF">ColSpa_06089</name>
</gene>